<dbReference type="Proteomes" id="UP000183760">
    <property type="component" value="Unassembled WGS sequence"/>
</dbReference>
<sequence>MVGLAHVAPSSPKGLPPMKRWVLVPWLLFTFACASTVPGALPLRAEKGPEPEVTLLWVGEAQAERFEEGAWKRVPAFDYEFTVEQRRFGNHWESVKHLRRRHPDYDGSAGPREQTMFFRVDLGAVESSGSVALKLASTLGPGEGTTDRAFREAELVFHPELSSFAPFDTYRIQQHYEYEQGLLKETVSLDKGERPWVRNHERAGLFAPHRFESPPTTR</sequence>
<reference evidence="2 3" key="1">
    <citation type="submission" date="2016-10" db="EMBL/GenBank/DDBJ databases">
        <authorList>
            <person name="Varghese N."/>
            <person name="Submissions S."/>
        </authorList>
    </citation>
    <scope>NUCLEOTIDE SEQUENCE [LARGE SCALE GENOMIC DNA]</scope>
    <source>
        <strain evidence="2 3">DSM 16525</strain>
    </source>
</reference>
<keyword evidence="1" id="KW-1133">Transmembrane helix</keyword>
<evidence type="ECO:0008006" key="4">
    <source>
        <dbReference type="Google" id="ProtNLM"/>
    </source>
</evidence>
<evidence type="ECO:0000256" key="1">
    <source>
        <dbReference type="SAM" id="Phobius"/>
    </source>
</evidence>
<evidence type="ECO:0000313" key="2">
    <source>
        <dbReference type="EMBL" id="SEU16826.1"/>
    </source>
</evidence>
<feature type="transmembrane region" description="Helical" evidence="1">
    <location>
        <begin position="21"/>
        <end position="41"/>
    </location>
</feature>
<evidence type="ECO:0000313" key="3">
    <source>
        <dbReference type="Proteomes" id="UP000183760"/>
    </source>
</evidence>
<keyword evidence="3" id="KW-1185">Reference proteome</keyword>
<protein>
    <recommendedName>
        <fullName evidence="4">Lipoprotein</fullName>
    </recommendedName>
</protein>
<name>A0ABY1CKS1_MYXFU</name>
<comment type="caution">
    <text evidence="2">The sequence shown here is derived from an EMBL/GenBank/DDBJ whole genome shotgun (WGS) entry which is preliminary data.</text>
</comment>
<accession>A0ABY1CKS1</accession>
<proteinExistence type="predicted"/>
<keyword evidence="1" id="KW-0472">Membrane</keyword>
<gene>
    <name evidence="2" type="ORF">SAMN05443572_105506</name>
</gene>
<keyword evidence="1" id="KW-0812">Transmembrane</keyword>
<dbReference type="EMBL" id="FOIB01000005">
    <property type="protein sequence ID" value="SEU16826.1"/>
    <property type="molecule type" value="Genomic_DNA"/>
</dbReference>
<organism evidence="2 3">
    <name type="scientific">Myxococcus fulvus</name>
    <dbReference type="NCBI Taxonomy" id="33"/>
    <lineage>
        <taxon>Bacteria</taxon>
        <taxon>Pseudomonadati</taxon>
        <taxon>Myxococcota</taxon>
        <taxon>Myxococcia</taxon>
        <taxon>Myxococcales</taxon>
        <taxon>Cystobacterineae</taxon>
        <taxon>Myxococcaceae</taxon>
        <taxon>Myxococcus</taxon>
    </lineage>
</organism>